<dbReference type="EMBL" id="JABVCQ010000022">
    <property type="protein sequence ID" value="MBB1126618.1"/>
    <property type="molecule type" value="Genomic_DNA"/>
</dbReference>
<dbReference type="CDD" id="cd06577">
    <property type="entry name" value="PASTA_pknB"/>
    <property type="match status" value="1"/>
</dbReference>
<evidence type="ECO:0000256" key="1">
    <source>
        <dbReference type="SAM" id="SignalP"/>
    </source>
</evidence>
<reference evidence="3 4" key="1">
    <citation type="journal article" date="2020" name="Arch. Microbiol.">
        <title>The genome sequence of the giant phototrophic gammaproteobacterium Thiospirillum jenense gives insight into its physiological properties and phylogenetic relationships.</title>
        <authorList>
            <person name="Imhoff J.F."/>
            <person name="Meyer T.E."/>
            <person name="Kyndt J.A."/>
        </authorList>
    </citation>
    <scope>NUCLEOTIDE SEQUENCE [LARGE SCALE GENOMIC DNA]</scope>
    <source>
        <strain evidence="3 4">DSM 216</strain>
    </source>
</reference>
<feature type="chain" id="PRO_5032659679" description="PASTA domain-containing protein" evidence="1">
    <location>
        <begin position="24"/>
        <end position="95"/>
    </location>
</feature>
<comment type="caution">
    <text evidence="3">The sequence shown here is derived from an EMBL/GenBank/DDBJ whole genome shotgun (WGS) entry which is preliminary data.</text>
</comment>
<accession>A0A839HI25</accession>
<evidence type="ECO:0000313" key="4">
    <source>
        <dbReference type="Proteomes" id="UP000548632"/>
    </source>
</evidence>
<dbReference type="Pfam" id="PF03793">
    <property type="entry name" value="PASTA"/>
    <property type="match status" value="1"/>
</dbReference>
<feature type="signal peptide" evidence="1">
    <location>
        <begin position="1"/>
        <end position="23"/>
    </location>
</feature>
<dbReference type="RefSeq" id="WP_182584245.1">
    <property type="nucleotide sequence ID" value="NZ_JABVCQ010000022.1"/>
</dbReference>
<organism evidence="3 4">
    <name type="scientific">Thiospirillum jenense</name>
    <dbReference type="NCBI Taxonomy" id="1653858"/>
    <lineage>
        <taxon>Bacteria</taxon>
        <taxon>Pseudomonadati</taxon>
        <taxon>Pseudomonadota</taxon>
        <taxon>Gammaproteobacteria</taxon>
        <taxon>Chromatiales</taxon>
        <taxon>Chromatiaceae</taxon>
        <taxon>Thiospirillum</taxon>
    </lineage>
</organism>
<dbReference type="InterPro" id="IPR005543">
    <property type="entry name" value="PASTA_dom"/>
</dbReference>
<keyword evidence="4" id="KW-1185">Reference proteome</keyword>
<proteinExistence type="predicted"/>
<sequence>MKKLLVLFCIMTLPVTTVNNALADDTVVVPKINGECGDVDQLIKRAGLRPKAIDIHGPIDEDAGDIGCAYRQRPKAGTRVKKGSTVTYRSWWEAG</sequence>
<dbReference type="AlphaFoldDB" id="A0A839HI25"/>
<keyword evidence="1" id="KW-0732">Signal</keyword>
<feature type="domain" description="PASTA" evidence="2">
    <location>
        <begin position="36"/>
        <end position="87"/>
    </location>
</feature>
<evidence type="ECO:0000259" key="2">
    <source>
        <dbReference type="Pfam" id="PF03793"/>
    </source>
</evidence>
<gene>
    <name evidence="3" type="ORF">HUK38_10310</name>
</gene>
<protein>
    <recommendedName>
        <fullName evidence="2">PASTA domain-containing protein</fullName>
    </recommendedName>
</protein>
<evidence type="ECO:0000313" key="3">
    <source>
        <dbReference type="EMBL" id="MBB1126618.1"/>
    </source>
</evidence>
<dbReference type="Proteomes" id="UP000548632">
    <property type="component" value="Unassembled WGS sequence"/>
</dbReference>
<name>A0A839HI25_9GAMM</name>
<dbReference type="Gene3D" id="3.30.10.20">
    <property type="match status" value="1"/>
</dbReference>